<accession>A0ACC3TM61</accession>
<reference evidence="2" key="1">
    <citation type="journal article" date="2024" name="Front. Bioeng. Biotechnol.">
        <title>Genome-scale model development and genomic sequencing of the oleaginous clade Lipomyces.</title>
        <authorList>
            <person name="Czajka J.J."/>
            <person name="Han Y."/>
            <person name="Kim J."/>
            <person name="Mondo S.J."/>
            <person name="Hofstad B.A."/>
            <person name="Robles A."/>
            <person name="Haridas S."/>
            <person name="Riley R."/>
            <person name="LaButti K."/>
            <person name="Pangilinan J."/>
            <person name="Andreopoulos W."/>
            <person name="Lipzen A."/>
            <person name="Yan J."/>
            <person name="Wang M."/>
            <person name="Ng V."/>
            <person name="Grigoriev I.V."/>
            <person name="Spatafora J.W."/>
            <person name="Magnuson J.K."/>
            <person name="Baker S.E."/>
            <person name="Pomraning K.R."/>
        </authorList>
    </citation>
    <scope>NUCLEOTIDE SEQUENCE [LARGE SCALE GENOMIC DNA]</scope>
    <source>
        <strain evidence="2">CBS 10300</strain>
    </source>
</reference>
<proteinExistence type="predicted"/>
<sequence length="233" mass="26506">MSVHSQGAKAARFHYALEFIRRRPLDGRLYISLCDRDYYRLRRAAEDLHGESRWPRFEYNGPTSRATITTFPSYLSTLGCGSGGGTRNGIFDTQNCAAVIEWTTEQCSDIQGDVRLYLYGLEYKAVIVARIEESPQYHSPVEVDILRAEFSDIWKKSPLGPYVYGNFAWAGRIANLFLDVYKRRGKTGEPEVTRHFIIQDGQCITQGKMNLNLTIGELAPTAEVTNSNKRTYQ</sequence>
<evidence type="ECO:0000313" key="2">
    <source>
        <dbReference type="Proteomes" id="UP001489719"/>
    </source>
</evidence>
<gene>
    <name evidence="1" type="ORF">V1517DRAFT_308153</name>
</gene>
<organism evidence="1 2">
    <name type="scientific">Lipomyces orientalis</name>
    <dbReference type="NCBI Taxonomy" id="1233043"/>
    <lineage>
        <taxon>Eukaryota</taxon>
        <taxon>Fungi</taxon>
        <taxon>Dikarya</taxon>
        <taxon>Ascomycota</taxon>
        <taxon>Saccharomycotina</taxon>
        <taxon>Lipomycetes</taxon>
        <taxon>Lipomycetales</taxon>
        <taxon>Lipomycetaceae</taxon>
        <taxon>Lipomyces</taxon>
    </lineage>
</organism>
<name>A0ACC3TM61_9ASCO</name>
<keyword evidence="2" id="KW-1185">Reference proteome</keyword>
<protein>
    <submittedName>
        <fullName evidence="1">Uncharacterized protein</fullName>
    </submittedName>
</protein>
<comment type="caution">
    <text evidence="1">The sequence shown here is derived from an EMBL/GenBank/DDBJ whole genome shotgun (WGS) entry which is preliminary data.</text>
</comment>
<dbReference type="EMBL" id="MU970080">
    <property type="protein sequence ID" value="KAK9322258.1"/>
    <property type="molecule type" value="Genomic_DNA"/>
</dbReference>
<dbReference type="Proteomes" id="UP001489719">
    <property type="component" value="Unassembled WGS sequence"/>
</dbReference>
<evidence type="ECO:0000313" key="1">
    <source>
        <dbReference type="EMBL" id="KAK9322258.1"/>
    </source>
</evidence>